<dbReference type="Pfam" id="PF01370">
    <property type="entry name" value="Epimerase"/>
    <property type="match status" value="1"/>
</dbReference>
<reference evidence="3 4" key="1">
    <citation type="journal article" date="2016" name="Nat. Commun.">
        <title>Thousands of microbial genomes shed light on interconnected biogeochemical processes in an aquifer system.</title>
        <authorList>
            <person name="Anantharaman K."/>
            <person name="Brown C.T."/>
            <person name="Hug L.A."/>
            <person name="Sharon I."/>
            <person name="Castelle C.J."/>
            <person name="Probst A.J."/>
            <person name="Thomas B.C."/>
            <person name="Singh A."/>
            <person name="Wilkins M.J."/>
            <person name="Karaoz U."/>
            <person name="Brodie E.L."/>
            <person name="Williams K.H."/>
            <person name="Hubbard S.S."/>
            <person name="Banfield J.F."/>
        </authorList>
    </citation>
    <scope>NUCLEOTIDE SEQUENCE [LARGE SCALE GENOMIC DNA]</scope>
</reference>
<gene>
    <name evidence="3" type="ORF">A3F35_00160</name>
</gene>
<accession>A0A1G1WPM8</accession>
<evidence type="ECO:0000313" key="3">
    <source>
        <dbReference type="EMBL" id="OGY29696.1"/>
    </source>
</evidence>
<dbReference type="Proteomes" id="UP000178068">
    <property type="component" value="Unassembled WGS sequence"/>
</dbReference>
<evidence type="ECO:0000313" key="4">
    <source>
        <dbReference type="Proteomes" id="UP000178068"/>
    </source>
</evidence>
<dbReference type="Gene3D" id="3.90.25.10">
    <property type="entry name" value="UDP-galactose 4-epimerase, domain 1"/>
    <property type="match status" value="1"/>
</dbReference>
<comment type="similarity">
    <text evidence="1">Belongs to the NAD(P)-dependent epimerase/dehydratase family.</text>
</comment>
<dbReference type="EMBL" id="MHCZ01000023">
    <property type="protein sequence ID" value="OGY29696.1"/>
    <property type="molecule type" value="Genomic_DNA"/>
</dbReference>
<dbReference type="STRING" id="1802603.A3F35_00160"/>
<dbReference type="Gene3D" id="3.40.50.720">
    <property type="entry name" value="NAD(P)-binding Rossmann-like Domain"/>
    <property type="match status" value="1"/>
</dbReference>
<evidence type="ECO:0000259" key="2">
    <source>
        <dbReference type="Pfam" id="PF01370"/>
    </source>
</evidence>
<feature type="non-terminal residue" evidence="3">
    <location>
        <position position="315"/>
    </location>
</feature>
<name>A0A1G1WPM8_9BACT</name>
<protein>
    <recommendedName>
        <fullName evidence="2">NAD-dependent epimerase/dehydratase domain-containing protein</fullName>
    </recommendedName>
</protein>
<dbReference type="PANTHER" id="PTHR43000">
    <property type="entry name" value="DTDP-D-GLUCOSE 4,6-DEHYDRATASE-RELATED"/>
    <property type="match status" value="1"/>
</dbReference>
<dbReference type="AlphaFoldDB" id="A0A1G1WPM8"/>
<organism evidence="3 4">
    <name type="scientific">Candidatus Woykebacteria bacterium RIFCSPHIGHO2_12_FULL_45_10</name>
    <dbReference type="NCBI Taxonomy" id="1802603"/>
    <lineage>
        <taxon>Bacteria</taxon>
        <taxon>Candidatus Woykeibacteriota</taxon>
    </lineage>
</organism>
<sequence length="315" mass="35819">MKVMVTGGAGFIGSHIVDELIKQGNEVVVYDNFSTGRELFIKHHLNNKNFKLVKGDVLDQKLLTNSMRDIDFVFHLSAHADVRSGFDDHEIDHRQNLETTRNILEAMYKNKVTKIAFPSTSSVYGDATVHPTPEESLLLPTSLYGATKAACEAYISAYASYYDWKAYIFRFVSWTGERYTHGIVCDLMKKLKDNTKEIELLSDGTPKKSSLYVKDGINAIFTVIEKAKDQTNIYNLGHKKVLTIDEIVDTIFDELKLKPKKNYLGGERGWKGDNNFVLLSAEKLEKLGWKPQTSIEEGIRRTVRYLKQNPALLEK</sequence>
<dbReference type="InterPro" id="IPR001509">
    <property type="entry name" value="Epimerase_deHydtase"/>
</dbReference>
<comment type="caution">
    <text evidence="3">The sequence shown here is derived from an EMBL/GenBank/DDBJ whole genome shotgun (WGS) entry which is preliminary data.</text>
</comment>
<dbReference type="InterPro" id="IPR036291">
    <property type="entry name" value="NAD(P)-bd_dom_sf"/>
</dbReference>
<feature type="domain" description="NAD-dependent epimerase/dehydratase" evidence="2">
    <location>
        <begin position="3"/>
        <end position="237"/>
    </location>
</feature>
<proteinExistence type="inferred from homology"/>
<dbReference type="SUPFAM" id="SSF51735">
    <property type="entry name" value="NAD(P)-binding Rossmann-fold domains"/>
    <property type="match status" value="1"/>
</dbReference>
<evidence type="ECO:0000256" key="1">
    <source>
        <dbReference type="ARBA" id="ARBA00007637"/>
    </source>
</evidence>